<evidence type="ECO:0000256" key="1">
    <source>
        <dbReference type="SAM" id="MobiDB-lite"/>
    </source>
</evidence>
<dbReference type="EMBL" id="DF973146">
    <property type="protein sequence ID" value="GAU14776.1"/>
    <property type="molecule type" value="Genomic_DNA"/>
</dbReference>
<organism evidence="3 4">
    <name type="scientific">Trifolium subterraneum</name>
    <name type="common">Subterranean clover</name>
    <dbReference type="NCBI Taxonomy" id="3900"/>
    <lineage>
        <taxon>Eukaryota</taxon>
        <taxon>Viridiplantae</taxon>
        <taxon>Streptophyta</taxon>
        <taxon>Embryophyta</taxon>
        <taxon>Tracheophyta</taxon>
        <taxon>Spermatophyta</taxon>
        <taxon>Magnoliopsida</taxon>
        <taxon>eudicotyledons</taxon>
        <taxon>Gunneridae</taxon>
        <taxon>Pentapetalae</taxon>
        <taxon>rosids</taxon>
        <taxon>fabids</taxon>
        <taxon>Fabales</taxon>
        <taxon>Fabaceae</taxon>
        <taxon>Papilionoideae</taxon>
        <taxon>50 kb inversion clade</taxon>
        <taxon>NPAAA clade</taxon>
        <taxon>Hologalegina</taxon>
        <taxon>IRL clade</taxon>
        <taxon>Trifolieae</taxon>
        <taxon>Trifolium</taxon>
    </lineage>
</organism>
<dbReference type="Pfam" id="PF07734">
    <property type="entry name" value="FBA_1"/>
    <property type="match status" value="1"/>
</dbReference>
<dbReference type="InterPro" id="IPR036047">
    <property type="entry name" value="F-box-like_dom_sf"/>
</dbReference>
<dbReference type="InterPro" id="IPR006527">
    <property type="entry name" value="F-box-assoc_dom_typ1"/>
</dbReference>
<reference evidence="4" key="1">
    <citation type="journal article" date="2017" name="Front. Plant Sci.">
        <title>Climate Clever Clovers: New Paradigm to Reduce the Environmental Footprint of Ruminants by Breeding Low Methanogenic Forages Utilizing Haplotype Variation.</title>
        <authorList>
            <person name="Kaur P."/>
            <person name="Appels R."/>
            <person name="Bayer P.E."/>
            <person name="Keeble-Gagnere G."/>
            <person name="Wang J."/>
            <person name="Hirakawa H."/>
            <person name="Shirasawa K."/>
            <person name="Vercoe P."/>
            <person name="Stefanova K."/>
            <person name="Durmic Z."/>
            <person name="Nichols P."/>
            <person name="Revell C."/>
            <person name="Isobe S.N."/>
            <person name="Edwards D."/>
            <person name="Erskine W."/>
        </authorList>
    </citation>
    <scope>NUCLEOTIDE SEQUENCE [LARGE SCALE GENOMIC DNA]</scope>
    <source>
        <strain evidence="4">cv. Daliak</strain>
    </source>
</reference>
<dbReference type="InterPro" id="IPR050796">
    <property type="entry name" value="SCF_F-box_component"/>
</dbReference>
<dbReference type="Proteomes" id="UP000242715">
    <property type="component" value="Unassembled WGS sequence"/>
</dbReference>
<keyword evidence="4" id="KW-1185">Reference proteome</keyword>
<accession>A0A2Z6LHZ6</accession>
<feature type="domain" description="F-box" evidence="2">
    <location>
        <begin position="16"/>
        <end position="66"/>
    </location>
</feature>
<sequence length="452" mass="50454">MMEEEIQATTTAELGLHTIMDIPIHVLFDIMLKLPAVSLIRCYSVCSKFKSIVSDSSFQQSYFSKAPISFVVLSDRNHLTCIDSSQTLNPNSSDHHGSSCMAMQLQQQQPSTSSSDSKRTKTITTTPTPILHHHHQSSRFVSFQFHKRMNLINSSKGLLCLRASNHHSHSHYYICNPLLGEVLTVPPAPSPSDQHLCFSAFGFHPKTKTFKILQLVSKSNHLVAELYQSNSGGTTWSVIPNAPSAKPKANSSFDPELNDALHWVTDGGISELIYSFDLNSNKFKSMPCPSHFINEYVSKISGMSVGVLKGCLCLCYVVEGTRFETWLMDKYGVKESWRMAFSINIKSYCGWNPQDKHRPIGFNSCGDMWLIADSDSHSSSQGLVSFSPETGVFRNVDIGGAASNIQATPQVLSYVTIKQMLNIRRRQHHLHKLSSGEKYALGFNFFLLENFG</sequence>
<dbReference type="InterPro" id="IPR017451">
    <property type="entry name" value="F-box-assoc_interact_dom"/>
</dbReference>
<dbReference type="OrthoDB" id="610337at2759"/>
<proteinExistence type="predicted"/>
<feature type="compositionally biased region" description="Low complexity" evidence="1">
    <location>
        <begin position="104"/>
        <end position="115"/>
    </location>
</feature>
<dbReference type="NCBIfam" id="TIGR01640">
    <property type="entry name" value="F_box_assoc_1"/>
    <property type="match status" value="1"/>
</dbReference>
<evidence type="ECO:0000313" key="3">
    <source>
        <dbReference type="EMBL" id="GAU14776.1"/>
    </source>
</evidence>
<feature type="region of interest" description="Disordered" evidence="1">
    <location>
        <begin position="86"/>
        <end position="129"/>
    </location>
</feature>
<evidence type="ECO:0000259" key="2">
    <source>
        <dbReference type="PROSITE" id="PS50181"/>
    </source>
</evidence>
<dbReference type="PROSITE" id="PS50181">
    <property type="entry name" value="FBOX"/>
    <property type="match status" value="1"/>
</dbReference>
<protein>
    <recommendedName>
        <fullName evidence="2">F-box domain-containing protein</fullName>
    </recommendedName>
</protein>
<evidence type="ECO:0000313" key="4">
    <source>
        <dbReference type="Proteomes" id="UP000242715"/>
    </source>
</evidence>
<dbReference type="Pfam" id="PF00646">
    <property type="entry name" value="F-box"/>
    <property type="match status" value="1"/>
</dbReference>
<dbReference type="SMART" id="SM00256">
    <property type="entry name" value="FBOX"/>
    <property type="match status" value="1"/>
</dbReference>
<name>A0A2Z6LHZ6_TRISU</name>
<dbReference type="PANTHER" id="PTHR31672">
    <property type="entry name" value="BNACNNG10540D PROTEIN"/>
    <property type="match status" value="1"/>
</dbReference>
<gene>
    <name evidence="3" type="ORF">TSUD_204250</name>
</gene>
<dbReference type="InterPro" id="IPR001810">
    <property type="entry name" value="F-box_dom"/>
</dbReference>
<dbReference type="SUPFAM" id="SSF81383">
    <property type="entry name" value="F-box domain"/>
    <property type="match status" value="1"/>
</dbReference>
<dbReference type="AlphaFoldDB" id="A0A2Z6LHZ6"/>
<dbReference type="Gene3D" id="1.20.1280.50">
    <property type="match status" value="1"/>
</dbReference>
<dbReference type="PANTHER" id="PTHR31672:SF10">
    <property type="entry name" value="F-BOX DOMAIN-CONTAINING PROTEIN"/>
    <property type="match status" value="1"/>
</dbReference>